<dbReference type="SUPFAM" id="SSF48371">
    <property type="entry name" value="ARM repeat"/>
    <property type="match status" value="1"/>
</dbReference>
<dbReference type="InterPro" id="IPR016024">
    <property type="entry name" value="ARM-type_fold"/>
</dbReference>
<comment type="caution">
    <text evidence="1">The sequence shown here is derived from an EMBL/GenBank/DDBJ whole genome shotgun (WGS) entry which is preliminary data.</text>
</comment>
<accession>A0ABP0RNH8</accession>
<evidence type="ECO:0008006" key="3">
    <source>
        <dbReference type="Google" id="ProtNLM"/>
    </source>
</evidence>
<feature type="non-terminal residue" evidence="1">
    <location>
        <position position="320"/>
    </location>
</feature>
<reference evidence="1 2" key="1">
    <citation type="submission" date="2024-02" db="EMBL/GenBank/DDBJ databases">
        <authorList>
            <person name="Chen Y."/>
            <person name="Shah S."/>
            <person name="Dougan E. K."/>
            <person name="Thang M."/>
            <person name="Chan C."/>
        </authorList>
    </citation>
    <scope>NUCLEOTIDE SEQUENCE [LARGE SCALE GENOMIC DNA]</scope>
</reference>
<organism evidence="1 2">
    <name type="scientific">Durusdinium trenchii</name>
    <dbReference type="NCBI Taxonomy" id="1381693"/>
    <lineage>
        <taxon>Eukaryota</taxon>
        <taxon>Sar</taxon>
        <taxon>Alveolata</taxon>
        <taxon>Dinophyceae</taxon>
        <taxon>Suessiales</taxon>
        <taxon>Symbiodiniaceae</taxon>
        <taxon>Durusdinium</taxon>
    </lineage>
</organism>
<protein>
    <recommendedName>
        <fullName evidence="3">HEAT repeat-containing protein 1</fullName>
    </recommendedName>
</protein>
<name>A0ABP0RNH8_9DINO</name>
<feature type="non-terminal residue" evidence="1">
    <location>
        <position position="1"/>
    </location>
</feature>
<proteinExistence type="predicted"/>
<dbReference type="Proteomes" id="UP001642464">
    <property type="component" value="Unassembled WGS sequence"/>
</dbReference>
<keyword evidence="2" id="KW-1185">Reference proteome</keyword>
<dbReference type="EMBL" id="CAXAMM010041690">
    <property type="protein sequence ID" value="CAK9100762.1"/>
    <property type="molecule type" value="Genomic_DNA"/>
</dbReference>
<evidence type="ECO:0000313" key="2">
    <source>
        <dbReference type="Proteomes" id="UP001642464"/>
    </source>
</evidence>
<gene>
    <name evidence="1" type="ORF">SCF082_LOCUS47137</name>
</gene>
<evidence type="ECO:0000313" key="1">
    <source>
        <dbReference type="EMBL" id="CAK9100762.1"/>
    </source>
</evidence>
<sequence length="320" mass="35094">EALLQIKAKKKAPGDEDPKALQVLEKTLQGETCCFGNQIFGFKQASFTLLQLLRLLPERSGDLRLIMQLLVQLAKQDIAVLTHFVGDCEAALEHLRQQPLKINAFQRLNQLCKERLAAEQADLPEKAAGGLAWDLGSNRVSRASQRLATICGCLASMSIDAASLEALQLSLLRLAVAATSWEDSTMLLTASLEALAKFRSKDVSICLQHQFCVSLVPLLQAGLRSTSSELRRRSLQLAMKVLEMEDELLWPHLPDLLSTVADGEAPAELLAALGRMGSKLRPAFQDPGGGRFLKLLEDPRRGRFLLPFLPHLACGSLPEV</sequence>